<feature type="compositionally biased region" description="Basic and acidic residues" evidence="1">
    <location>
        <begin position="183"/>
        <end position="202"/>
    </location>
</feature>
<proteinExistence type="predicted"/>
<reference evidence="2 3" key="1">
    <citation type="journal article" date="2007" name="Nature">
        <title>Evolution of genes and genomes on the Drosophila phylogeny.</title>
        <authorList>
            <consortium name="Drosophila 12 Genomes Consortium"/>
            <person name="Clark A.G."/>
            <person name="Eisen M.B."/>
            <person name="Smith D.R."/>
            <person name="Bergman C.M."/>
            <person name="Oliver B."/>
            <person name="Markow T.A."/>
            <person name="Kaufman T.C."/>
            <person name="Kellis M."/>
            <person name="Gelbart W."/>
            <person name="Iyer V.N."/>
            <person name="Pollard D.A."/>
            <person name="Sackton T.B."/>
            <person name="Larracuente A.M."/>
            <person name="Singh N.D."/>
            <person name="Abad J.P."/>
            <person name="Abt D.N."/>
            <person name="Adryan B."/>
            <person name="Aguade M."/>
            <person name="Akashi H."/>
            <person name="Anderson W.W."/>
            <person name="Aquadro C.F."/>
            <person name="Ardell D.H."/>
            <person name="Arguello R."/>
            <person name="Artieri C.G."/>
            <person name="Barbash D.A."/>
            <person name="Barker D."/>
            <person name="Barsanti P."/>
            <person name="Batterham P."/>
            <person name="Batzoglou S."/>
            <person name="Begun D."/>
            <person name="Bhutkar A."/>
            <person name="Blanco E."/>
            <person name="Bosak S.A."/>
            <person name="Bradley R.K."/>
            <person name="Brand A.D."/>
            <person name="Brent M.R."/>
            <person name="Brooks A.N."/>
            <person name="Brown R.H."/>
            <person name="Butlin R.K."/>
            <person name="Caggese C."/>
            <person name="Calvi B.R."/>
            <person name="Bernardo de Carvalho A."/>
            <person name="Caspi A."/>
            <person name="Castrezana S."/>
            <person name="Celniker S.E."/>
            <person name="Chang J.L."/>
            <person name="Chapple C."/>
            <person name="Chatterji S."/>
            <person name="Chinwalla A."/>
            <person name="Civetta A."/>
            <person name="Clifton S.W."/>
            <person name="Comeron J.M."/>
            <person name="Costello J.C."/>
            <person name="Coyne J.A."/>
            <person name="Daub J."/>
            <person name="David R.G."/>
            <person name="Delcher A.L."/>
            <person name="Delehaunty K."/>
            <person name="Do C.B."/>
            <person name="Ebling H."/>
            <person name="Edwards K."/>
            <person name="Eickbush T."/>
            <person name="Evans J.D."/>
            <person name="Filipski A."/>
            <person name="Findeiss S."/>
            <person name="Freyhult E."/>
            <person name="Fulton L."/>
            <person name="Fulton R."/>
            <person name="Garcia A.C."/>
            <person name="Gardiner A."/>
            <person name="Garfield D.A."/>
            <person name="Garvin B.E."/>
            <person name="Gibson G."/>
            <person name="Gilbert D."/>
            <person name="Gnerre S."/>
            <person name="Godfrey J."/>
            <person name="Good R."/>
            <person name="Gotea V."/>
            <person name="Gravely B."/>
            <person name="Greenberg A.J."/>
            <person name="Griffiths-Jones S."/>
            <person name="Gross S."/>
            <person name="Guigo R."/>
            <person name="Gustafson E.A."/>
            <person name="Haerty W."/>
            <person name="Hahn M.W."/>
            <person name="Halligan D.L."/>
            <person name="Halpern A.L."/>
            <person name="Halter G.M."/>
            <person name="Han M.V."/>
            <person name="Heger A."/>
            <person name="Hillier L."/>
            <person name="Hinrichs A.S."/>
            <person name="Holmes I."/>
            <person name="Hoskins R.A."/>
            <person name="Hubisz M.J."/>
            <person name="Hultmark D."/>
            <person name="Huntley M.A."/>
            <person name="Jaffe D.B."/>
            <person name="Jagadeeshan S."/>
            <person name="Jeck W.R."/>
            <person name="Johnson J."/>
            <person name="Jones C.D."/>
            <person name="Jordan W.C."/>
            <person name="Karpen G.H."/>
            <person name="Kataoka E."/>
            <person name="Keightley P.D."/>
            <person name="Kheradpour P."/>
            <person name="Kirkness E.F."/>
            <person name="Koerich L.B."/>
            <person name="Kristiansen K."/>
            <person name="Kudrna D."/>
            <person name="Kulathinal R.J."/>
            <person name="Kumar S."/>
            <person name="Kwok R."/>
            <person name="Lander E."/>
            <person name="Langley C.H."/>
            <person name="Lapoint R."/>
            <person name="Lazzaro B.P."/>
            <person name="Lee S.J."/>
            <person name="Levesque L."/>
            <person name="Li R."/>
            <person name="Lin C.F."/>
            <person name="Lin M.F."/>
            <person name="Lindblad-Toh K."/>
            <person name="Llopart A."/>
            <person name="Long M."/>
            <person name="Low L."/>
            <person name="Lozovsky E."/>
            <person name="Lu J."/>
            <person name="Luo M."/>
            <person name="Machado C.A."/>
            <person name="Makalowski W."/>
            <person name="Marzo M."/>
            <person name="Matsuda M."/>
            <person name="Matzkin L."/>
            <person name="McAllister B."/>
            <person name="McBride C.S."/>
            <person name="McKernan B."/>
            <person name="McKernan K."/>
            <person name="Mendez-Lago M."/>
            <person name="Minx P."/>
            <person name="Mollenhauer M.U."/>
            <person name="Montooth K."/>
            <person name="Mount S.M."/>
            <person name="Mu X."/>
            <person name="Myers E."/>
            <person name="Negre B."/>
            <person name="Newfeld S."/>
            <person name="Nielsen R."/>
            <person name="Noor M.A."/>
            <person name="O'Grady P."/>
            <person name="Pachter L."/>
            <person name="Papaceit M."/>
            <person name="Parisi M.J."/>
            <person name="Parisi M."/>
            <person name="Parts L."/>
            <person name="Pedersen J.S."/>
            <person name="Pesole G."/>
            <person name="Phillippy A.M."/>
            <person name="Ponting C.P."/>
            <person name="Pop M."/>
            <person name="Porcelli D."/>
            <person name="Powell J.R."/>
            <person name="Prohaska S."/>
            <person name="Pruitt K."/>
            <person name="Puig M."/>
            <person name="Quesneville H."/>
            <person name="Ram K.R."/>
            <person name="Rand D."/>
            <person name="Rasmussen M.D."/>
            <person name="Reed L.K."/>
            <person name="Reenan R."/>
            <person name="Reily A."/>
            <person name="Remington K.A."/>
            <person name="Rieger T.T."/>
            <person name="Ritchie M.G."/>
            <person name="Robin C."/>
            <person name="Rogers Y.H."/>
            <person name="Rohde C."/>
            <person name="Rozas J."/>
            <person name="Rubenfield M.J."/>
            <person name="Ruiz A."/>
            <person name="Russo S."/>
            <person name="Salzberg S.L."/>
            <person name="Sanchez-Gracia A."/>
            <person name="Saranga D.J."/>
            <person name="Sato H."/>
            <person name="Schaeffer S.W."/>
            <person name="Schatz M.C."/>
            <person name="Schlenke T."/>
            <person name="Schwartz R."/>
            <person name="Segarra C."/>
            <person name="Singh R.S."/>
            <person name="Sirot L."/>
            <person name="Sirota M."/>
            <person name="Sisneros N.B."/>
            <person name="Smith C.D."/>
            <person name="Smith T.F."/>
            <person name="Spieth J."/>
            <person name="Stage D.E."/>
            <person name="Stark A."/>
            <person name="Stephan W."/>
            <person name="Strausberg R.L."/>
            <person name="Strempel S."/>
            <person name="Sturgill D."/>
            <person name="Sutton G."/>
            <person name="Sutton G.G."/>
            <person name="Tao W."/>
            <person name="Teichmann S."/>
            <person name="Tobari Y.N."/>
            <person name="Tomimura Y."/>
            <person name="Tsolas J.M."/>
            <person name="Valente V.L."/>
            <person name="Venter E."/>
            <person name="Venter J.C."/>
            <person name="Vicario S."/>
            <person name="Vieira F.G."/>
            <person name="Vilella A.J."/>
            <person name="Villasante A."/>
            <person name="Walenz B."/>
            <person name="Wang J."/>
            <person name="Wasserman M."/>
            <person name="Watts T."/>
            <person name="Wilson D."/>
            <person name="Wilson R.K."/>
            <person name="Wing R.A."/>
            <person name="Wolfner M.F."/>
            <person name="Wong A."/>
            <person name="Wong G.K."/>
            <person name="Wu C.I."/>
            <person name="Wu G."/>
            <person name="Yamamoto D."/>
            <person name="Yang H.P."/>
            <person name="Yang S.P."/>
            <person name="Yorke J.A."/>
            <person name="Yoshida K."/>
            <person name="Zdobnov E."/>
            <person name="Zhang P."/>
            <person name="Zhang Y."/>
            <person name="Zimin A.V."/>
            <person name="Baldwin J."/>
            <person name="Abdouelleil A."/>
            <person name="Abdulkadir J."/>
            <person name="Abebe A."/>
            <person name="Abera B."/>
            <person name="Abreu J."/>
            <person name="Acer S.C."/>
            <person name="Aftuck L."/>
            <person name="Alexander A."/>
            <person name="An P."/>
            <person name="Anderson E."/>
            <person name="Anderson S."/>
            <person name="Arachi H."/>
            <person name="Azer M."/>
            <person name="Bachantsang P."/>
            <person name="Barry A."/>
            <person name="Bayul T."/>
            <person name="Berlin A."/>
            <person name="Bessette D."/>
            <person name="Bloom T."/>
            <person name="Blye J."/>
            <person name="Boguslavskiy L."/>
            <person name="Bonnet C."/>
            <person name="Boukhgalter B."/>
            <person name="Bourzgui I."/>
            <person name="Brown A."/>
            <person name="Cahill P."/>
            <person name="Channer S."/>
            <person name="Cheshatsang Y."/>
            <person name="Chuda L."/>
            <person name="Citroen M."/>
            <person name="Collymore A."/>
            <person name="Cooke P."/>
            <person name="Costello M."/>
            <person name="D'Aco K."/>
            <person name="Daza R."/>
            <person name="De Haan G."/>
            <person name="DeGray S."/>
            <person name="DeMaso C."/>
            <person name="Dhargay N."/>
            <person name="Dooley K."/>
            <person name="Dooley E."/>
            <person name="Doricent M."/>
            <person name="Dorje P."/>
            <person name="Dorjee K."/>
            <person name="Dupes A."/>
            <person name="Elong R."/>
            <person name="Falk J."/>
            <person name="Farina A."/>
            <person name="Faro S."/>
            <person name="Ferguson D."/>
            <person name="Fisher S."/>
            <person name="Foley C.D."/>
            <person name="Franke A."/>
            <person name="Friedrich D."/>
            <person name="Gadbois L."/>
            <person name="Gearin G."/>
            <person name="Gearin C.R."/>
            <person name="Giannoukos G."/>
            <person name="Goode T."/>
            <person name="Graham J."/>
            <person name="Grandbois E."/>
            <person name="Grewal S."/>
            <person name="Gyaltsen K."/>
            <person name="Hafez N."/>
            <person name="Hagos B."/>
            <person name="Hall J."/>
            <person name="Henson C."/>
            <person name="Hollinger A."/>
            <person name="Honan T."/>
            <person name="Huard M.D."/>
            <person name="Hughes L."/>
            <person name="Hurhula B."/>
            <person name="Husby M.E."/>
            <person name="Kamat A."/>
            <person name="Kanga B."/>
            <person name="Kashin S."/>
            <person name="Khazanovich D."/>
            <person name="Kisner P."/>
            <person name="Lance K."/>
            <person name="Lara M."/>
            <person name="Lee W."/>
            <person name="Lennon N."/>
            <person name="Letendre F."/>
            <person name="LeVine R."/>
            <person name="Lipovsky A."/>
            <person name="Liu X."/>
            <person name="Liu J."/>
            <person name="Liu S."/>
            <person name="Lokyitsang T."/>
            <person name="Lokyitsang Y."/>
            <person name="Lubonja R."/>
            <person name="Lui A."/>
            <person name="MacDonald P."/>
            <person name="Magnisalis V."/>
            <person name="Maru K."/>
            <person name="Matthews C."/>
            <person name="McCusker W."/>
            <person name="McDonough S."/>
            <person name="Mehta T."/>
            <person name="Meldrim J."/>
            <person name="Meneus L."/>
            <person name="Mihai O."/>
            <person name="Mihalev A."/>
            <person name="Mihova T."/>
            <person name="Mittelman R."/>
            <person name="Mlenga V."/>
            <person name="Montmayeur A."/>
            <person name="Mulrain L."/>
            <person name="Navidi A."/>
            <person name="Naylor J."/>
            <person name="Negash T."/>
            <person name="Nguyen T."/>
            <person name="Nguyen N."/>
            <person name="Nicol R."/>
            <person name="Norbu C."/>
            <person name="Norbu N."/>
            <person name="Novod N."/>
            <person name="O'Neill B."/>
            <person name="Osman S."/>
            <person name="Markiewicz E."/>
            <person name="Oyono O.L."/>
            <person name="Patti C."/>
            <person name="Phunkhang P."/>
            <person name="Pierre F."/>
            <person name="Priest M."/>
            <person name="Raghuraman S."/>
            <person name="Rege F."/>
            <person name="Reyes R."/>
            <person name="Rise C."/>
            <person name="Rogov P."/>
            <person name="Ross K."/>
            <person name="Ryan E."/>
            <person name="Settipalli S."/>
            <person name="Shea T."/>
            <person name="Sherpa N."/>
            <person name="Shi L."/>
            <person name="Shih D."/>
            <person name="Sparrow T."/>
            <person name="Spaulding J."/>
            <person name="Stalker J."/>
            <person name="Stange-Thomann N."/>
            <person name="Stavropoulos S."/>
            <person name="Stone C."/>
            <person name="Strader C."/>
            <person name="Tesfaye S."/>
            <person name="Thomson T."/>
            <person name="Thoulutsang Y."/>
            <person name="Thoulutsang D."/>
            <person name="Topham K."/>
            <person name="Topping I."/>
            <person name="Tsamla T."/>
            <person name="Vassiliev H."/>
            <person name="Vo A."/>
            <person name="Wangchuk T."/>
            <person name="Wangdi T."/>
            <person name="Weiand M."/>
            <person name="Wilkinson J."/>
            <person name="Wilson A."/>
            <person name="Yadav S."/>
            <person name="Young G."/>
            <person name="Yu Q."/>
            <person name="Zembek L."/>
            <person name="Zhong D."/>
            <person name="Zimmer A."/>
            <person name="Zwirko Z."/>
            <person name="Jaffe D.B."/>
            <person name="Alvarez P."/>
            <person name="Brockman W."/>
            <person name="Butler J."/>
            <person name="Chin C."/>
            <person name="Gnerre S."/>
            <person name="Grabherr M."/>
            <person name="Kleber M."/>
            <person name="Mauceli E."/>
            <person name="MacCallum I."/>
        </authorList>
    </citation>
    <scope>NUCLEOTIDE SEQUENCE [LARGE SCALE GENOMIC DNA]</scope>
    <source>
        <strain evidence="3">Tucson 14024-0371.13</strain>
    </source>
</reference>
<dbReference type="OrthoDB" id="7853827at2759"/>
<sequence>MAFNKIDGVTNISKNINNWRNVVVFVCQKSRNAHSVPQKVVEEGGVVSDVAKNIPKSSSFSKHSPVSLYFETAVKPSHDRTIELKKAAAQLSRSNDTLRAHYLNNRNALKLVKDAQESQPQKSSKLTDLLAQNVSVAETIQQAPTKHSQSEDMNSNSYVDFKPQNQHKVYWQTRFPKKVQNSKSEKKMRPECPKRPVDDDHIPTIPSPQPERRQSKNIRVAESMKNLHMGEDGQQYHKKSNLYSGSYKSESFISTSNPWKIGSVSIPRLNV</sequence>
<dbReference type="InParanoid" id="A0A0P8XW10"/>
<dbReference type="KEGG" id="dan:26514824"/>
<name>A0A0P8XW10_DROAN</name>
<accession>A0A0P8XW10</accession>
<dbReference type="EMBL" id="CH902620">
    <property type="protein sequence ID" value="KPU73554.1"/>
    <property type="molecule type" value="Genomic_DNA"/>
</dbReference>
<evidence type="ECO:0000256" key="1">
    <source>
        <dbReference type="SAM" id="MobiDB-lite"/>
    </source>
</evidence>
<gene>
    <name evidence="2" type="primary">Dana\GF27415</name>
    <name evidence="2" type="ORF">GF27415</name>
</gene>
<evidence type="ECO:0000313" key="2">
    <source>
        <dbReference type="EMBL" id="KPU73554.1"/>
    </source>
</evidence>
<protein>
    <submittedName>
        <fullName evidence="2">Uncharacterized protein</fullName>
    </submittedName>
</protein>
<feature type="region of interest" description="Disordered" evidence="1">
    <location>
        <begin position="177"/>
        <end position="215"/>
    </location>
</feature>
<dbReference type="AlphaFoldDB" id="A0A0P8XW10"/>
<dbReference type="GeneID" id="26514824"/>
<keyword evidence="3" id="KW-1185">Reference proteome</keyword>
<organism evidence="2 3">
    <name type="scientific">Drosophila ananassae</name>
    <name type="common">Fruit fly</name>
    <dbReference type="NCBI Taxonomy" id="7217"/>
    <lineage>
        <taxon>Eukaryota</taxon>
        <taxon>Metazoa</taxon>
        <taxon>Ecdysozoa</taxon>
        <taxon>Arthropoda</taxon>
        <taxon>Hexapoda</taxon>
        <taxon>Insecta</taxon>
        <taxon>Pterygota</taxon>
        <taxon>Neoptera</taxon>
        <taxon>Endopterygota</taxon>
        <taxon>Diptera</taxon>
        <taxon>Brachycera</taxon>
        <taxon>Muscomorpha</taxon>
        <taxon>Ephydroidea</taxon>
        <taxon>Drosophilidae</taxon>
        <taxon>Drosophila</taxon>
        <taxon>Sophophora</taxon>
    </lineage>
</organism>
<evidence type="ECO:0000313" key="3">
    <source>
        <dbReference type="Proteomes" id="UP000007801"/>
    </source>
</evidence>
<dbReference type="Proteomes" id="UP000007801">
    <property type="component" value="Unassembled WGS sequence"/>
</dbReference>